<name>A0ABU3K414_9BACT</name>
<dbReference type="PANTHER" id="PTHR42987">
    <property type="entry name" value="PEPTIDASE S49"/>
    <property type="match status" value="1"/>
</dbReference>
<comment type="similarity">
    <text evidence="1">Belongs to the peptidase S49 family.</text>
</comment>
<feature type="domain" description="Peptidase S49" evidence="5">
    <location>
        <begin position="118"/>
        <end position="269"/>
    </location>
</feature>
<reference evidence="6 7" key="1">
    <citation type="journal article" date="2023" name="ISME J.">
        <title>Cultivation and genomic characterization of novel and ubiquitous marine nitrite-oxidizing bacteria from the Nitrospirales.</title>
        <authorList>
            <person name="Mueller A.J."/>
            <person name="Daebeler A."/>
            <person name="Herbold C.W."/>
            <person name="Kirkegaard R.H."/>
            <person name="Daims H."/>
        </authorList>
    </citation>
    <scope>NUCLEOTIDE SEQUENCE [LARGE SCALE GENOMIC DNA]</scope>
    <source>
        <strain evidence="6 7">EB</strain>
    </source>
</reference>
<dbReference type="Gene3D" id="6.20.330.10">
    <property type="match status" value="1"/>
</dbReference>
<keyword evidence="7" id="KW-1185">Reference proteome</keyword>
<accession>A0ABU3K414</accession>
<dbReference type="Proteomes" id="UP001250932">
    <property type="component" value="Unassembled WGS sequence"/>
</dbReference>
<sequence length="326" mass="35538">MHNRFILLMFLTIVVTSSGCVSQGLFPKAGPLEETEVSGKGKDKILLIDVSGLLTSSQPSDMIDRLFNRPSLPTRFKEELSKAAEDKKVKGIVLRINTPGGTVTASDILYHEVQEFKKEHKIPVVASIMDLGTSGGYYLAAASDRIVAHPSAVTGSLGVIMLTINGSGLMEKIGIEANAITSGQHKDMGSPFRKMTESDRAIFQSVIDSFYRRFLEVIEQGRPNLTKEKIRQLADGRIYSAPQAKEAGLIDEVGYLDDAIALAKKQAGLSDATVVMYQRAGGYHPNIYSQFSGNAPDTNWMFPKLDAVSFATLLGGTPAFMYLWLP</sequence>
<dbReference type="PROSITE" id="PS51257">
    <property type="entry name" value="PROKAR_LIPOPROTEIN"/>
    <property type="match status" value="1"/>
</dbReference>
<dbReference type="Pfam" id="PF01343">
    <property type="entry name" value="Peptidase_S49"/>
    <property type="match status" value="1"/>
</dbReference>
<organism evidence="6 7">
    <name type="scientific">Candidatus Nitronereus thalassa</name>
    <dbReference type="NCBI Taxonomy" id="3020898"/>
    <lineage>
        <taxon>Bacteria</taxon>
        <taxon>Pseudomonadati</taxon>
        <taxon>Nitrospirota</taxon>
        <taxon>Nitrospiria</taxon>
        <taxon>Nitrospirales</taxon>
        <taxon>Nitrospiraceae</taxon>
        <taxon>Candidatus Nitronereus</taxon>
    </lineage>
</organism>
<dbReference type="SUPFAM" id="SSF52096">
    <property type="entry name" value="ClpP/crotonase"/>
    <property type="match status" value="1"/>
</dbReference>
<evidence type="ECO:0000256" key="1">
    <source>
        <dbReference type="ARBA" id="ARBA00008683"/>
    </source>
</evidence>
<gene>
    <name evidence="6" type="primary">sppA</name>
    <name evidence="6" type="ORF">PPG34_02085</name>
</gene>
<dbReference type="InterPro" id="IPR004635">
    <property type="entry name" value="Pept_S49_SppA"/>
</dbReference>
<dbReference type="CDD" id="cd07023">
    <property type="entry name" value="S49_Sppa_N_C"/>
    <property type="match status" value="1"/>
</dbReference>
<evidence type="ECO:0000313" key="7">
    <source>
        <dbReference type="Proteomes" id="UP001250932"/>
    </source>
</evidence>
<comment type="caution">
    <text evidence="6">The sequence shown here is derived from an EMBL/GenBank/DDBJ whole genome shotgun (WGS) entry which is preliminary data.</text>
</comment>
<dbReference type="InterPro" id="IPR047272">
    <property type="entry name" value="S49_SppA_C"/>
</dbReference>
<evidence type="ECO:0000259" key="5">
    <source>
        <dbReference type="Pfam" id="PF01343"/>
    </source>
</evidence>
<evidence type="ECO:0000256" key="2">
    <source>
        <dbReference type="ARBA" id="ARBA00022670"/>
    </source>
</evidence>
<dbReference type="InterPro" id="IPR002142">
    <property type="entry name" value="Peptidase_S49"/>
</dbReference>
<keyword evidence="3" id="KW-0378">Hydrolase</keyword>
<evidence type="ECO:0000256" key="3">
    <source>
        <dbReference type="ARBA" id="ARBA00022801"/>
    </source>
</evidence>
<dbReference type="RefSeq" id="WP_313831479.1">
    <property type="nucleotide sequence ID" value="NZ_JAQOUE010000001.1"/>
</dbReference>
<dbReference type="EMBL" id="JAQOUE010000001">
    <property type="protein sequence ID" value="MDT7041121.1"/>
    <property type="molecule type" value="Genomic_DNA"/>
</dbReference>
<dbReference type="NCBIfam" id="TIGR00706">
    <property type="entry name" value="SppA_dom"/>
    <property type="match status" value="1"/>
</dbReference>
<evidence type="ECO:0000256" key="4">
    <source>
        <dbReference type="ARBA" id="ARBA00022825"/>
    </source>
</evidence>
<keyword evidence="4" id="KW-0720">Serine protease</keyword>
<proteinExistence type="inferred from homology"/>
<dbReference type="InterPro" id="IPR029045">
    <property type="entry name" value="ClpP/crotonase-like_dom_sf"/>
</dbReference>
<dbReference type="PANTHER" id="PTHR42987:SF4">
    <property type="entry name" value="PROTEASE SOHB-RELATED"/>
    <property type="match status" value="1"/>
</dbReference>
<protein>
    <submittedName>
        <fullName evidence="6">Signal peptide peptidase SppA</fullName>
    </submittedName>
</protein>
<dbReference type="Gene3D" id="3.90.226.10">
    <property type="entry name" value="2-enoyl-CoA Hydratase, Chain A, domain 1"/>
    <property type="match status" value="1"/>
</dbReference>
<evidence type="ECO:0000313" key="6">
    <source>
        <dbReference type="EMBL" id="MDT7041121.1"/>
    </source>
</evidence>
<keyword evidence="2" id="KW-0645">Protease</keyword>